<keyword evidence="3" id="KW-1185">Reference proteome</keyword>
<proteinExistence type="predicted"/>
<protein>
    <submittedName>
        <fullName evidence="2">Metallophosphoesterase</fullName>
    </submittedName>
</protein>
<dbReference type="Proteomes" id="UP000502665">
    <property type="component" value="Chromosome"/>
</dbReference>
<dbReference type="InterPro" id="IPR051158">
    <property type="entry name" value="Metallophosphoesterase_sf"/>
</dbReference>
<dbReference type="Gene3D" id="3.60.21.10">
    <property type="match status" value="1"/>
</dbReference>
<evidence type="ECO:0000313" key="2">
    <source>
        <dbReference type="EMBL" id="QJT04072.1"/>
    </source>
</evidence>
<evidence type="ECO:0000313" key="3">
    <source>
        <dbReference type="Proteomes" id="UP000502665"/>
    </source>
</evidence>
<dbReference type="InterPro" id="IPR004843">
    <property type="entry name" value="Calcineurin-like_PHP"/>
</dbReference>
<dbReference type="AlphaFoldDB" id="A0A6M4WVU6"/>
<dbReference type="Pfam" id="PF00149">
    <property type="entry name" value="Metallophos"/>
    <property type="match status" value="1"/>
</dbReference>
<dbReference type="PANTHER" id="PTHR31302">
    <property type="entry name" value="TRANSMEMBRANE PROTEIN WITH METALLOPHOSPHOESTERASE DOMAIN-RELATED"/>
    <property type="match status" value="1"/>
</dbReference>
<evidence type="ECO:0000259" key="1">
    <source>
        <dbReference type="Pfam" id="PF00149"/>
    </source>
</evidence>
<name>A0A6M4WVU6_9ACTN</name>
<accession>A0A6M4WVU6</accession>
<feature type="domain" description="Calcineurin-like phosphoesterase" evidence="1">
    <location>
        <begin position="87"/>
        <end position="303"/>
    </location>
</feature>
<reference evidence="2" key="1">
    <citation type="submission" date="2020-03" db="EMBL/GenBank/DDBJ databases">
        <title>Molecular networking-based the target discovery of potent antiproliferative macrolactams: 5/6/7/16 polycyclic ansamycins and glycosylated trienomycin from Streptomyces cacaoi subsp. asoensis.</title>
        <authorList>
            <person name="Liu L.-L."/>
        </authorList>
    </citation>
    <scope>NUCLEOTIDE SEQUENCE [LARGE SCALE GENOMIC DNA]</scope>
    <source>
        <strain evidence="2">H2S5</strain>
    </source>
</reference>
<sequence>MPSPIGDSESLQIFDPLPPIKAIADNPEIWPGVLFWAKGKGEAFVPAAHAEELFIQLSREFDHGVEALSAVMDKYNSTLDGVRSNQILHLSDLHFGTDEAQHHEAYFETWLGHILPAMDRVVITGDVFDSTREVDFWAFDRFYRALSNACPKDPILVPGNHDQRVYGLKFGKLGEDTRFLSRIAFHPGVLADDDLRCVFLLFNSSEGQDFARGEVSIDQRRRVATQLLTEYKRSPQIAEYSRIALVHHHPIPYSPQEARPIQKGLKGLFMGNEKYIEMRDSEEFLKWCAKRDVPLILHGHKHLPRHRLEGIFENGRFLREITAVGCGASLGKGTGRLAYNVVKWHPEAERWSAKFFSGPIDGSEFSEDFVTLYRGTLENRPG</sequence>
<dbReference type="GO" id="GO:0016787">
    <property type="term" value="F:hydrolase activity"/>
    <property type="evidence" value="ECO:0007669"/>
    <property type="project" value="InterPro"/>
</dbReference>
<organism evidence="2 3">
    <name type="scientific">Streptomyces asoensis</name>
    <dbReference type="NCBI Taxonomy" id="249586"/>
    <lineage>
        <taxon>Bacteria</taxon>
        <taxon>Bacillati</taxon>
        <taxon>Actinomycetota</taxon>
        <taxon>Actinomycetes</taxon>
        <taxon>Kitasatosporales</taxon>
        <taxon>Streptomycetaceae</taxon>
        <taxon>Streptomyces</taxon>
    </lineage>
</organism>
<dbReference type="PANTHER" id="PTHR31302:SF0">
    <property type="entry name" value="TRANSMEMBRANE PROTEIN WITH METALLOPHOSPHOESTERASE DOMAIN"/>
    <property type="match status" value="1"/>
</dbReference>
<dbReference type="SUPFAM" id="SSF56300">
    <property type="entry name" value="Metallo-dependent phosphatases"/>
    <property type="match status" value="1"/>
</dbReference>
<dbReference type="EMBL" id="CP049838">
    <property type="protein sequence ID" value="QJT04072.1"/>
    <property type="molecule type" value="Genomic_DNA"/>
</dbReference>
<gene>
    <name evidence="2" type="ORF">G9272_30475</name>
</gene>
<dbReference type="InterPro" id="IPR029052">
    <property type="entry name" value="Metallo-depent_PP-like"/>
</dbReference>